<dbReference type="InterPro" id="IPR002197">
    <property type="entry name" value="HTH_Fis"/>
</dbReference>
<proteinExistence type="predicted"/>
<dbReference type="InterPro" id="IPR002078">
    <property type="entry name" value="Sigma_54_int"/>
</dbReference>
<dbReference type="PROSITE" id="PS50045">
    <property type="entry name" value="SIGMA54_INTERACT_4"/>
    <property type="match status" value="1"/>
</dbReference>
<dbReference type="GO" id="GO:0006355">
    <property type="term" value="P:regulation of DNA-templated transcription"/>
    <property type="evidence" value="ECO:0007669"/>
    <property type="project" value="InterPro"/>
</dbReference>
<dbReference type="InterPro" id="IPR029016">
    <property type="entry name" value="GAF-like_dom_sf"/>
</dbReference>
<evidence type="ECO:0000256" key="3">
    <source>
        <dbReference type="ARBA" id="ARBA00023015"/>
    </source>
</evidence>
<dbReference type="Pfam" id="PF02954">
    <property type="entry name" value="HTH_8"/>
    <property type="match status" value="1"/>
</dbReference>
<name>A0A2H1JQU9_BRELN</name>
<dbReference type="GO" id="GO:0043565">
    <property type="term" value="F:sequence-specific DNA binding"/>
    <property type="evidence" value="ECO:0007669"/>
    <property type="project" value="InterPro"/>
</dbReference>
<dbReference type="Gene3D" id="1.10.10.60">
    <property type="entry name" value="Homeodomain-like"/>
    <property type="match status" value="1"/>
</dbReference>
<dbReference type="SMART" id="SM00382">
    <property type="entry name" value="AAA"/>
    <property type="match status" value="1"/>
</dbReference>
<gene>
    <name evidence="6" type="ORF">BLIN101_02577</name>
</gene>
<dbReference type="SUPFAM" id="SSF52540">
    <property type="entry name" value="P-loop containing nucleoside triphosphate hydrolases"/>
    <property type="match status" value="1"/>
</dbReference>
<sequence>MSQRSELIHYGWKRSELSGVTRSARPEPAAASSTELGSSLLRASDAAFAAVADDLAGLDLTLLLADRTGRLIQAVGDTASRTRIEAQRRGLIVGADLSEDKVGLNGIGTALEIGRGITIDGNEHFIEAFRDFSCFGVPIVHGGSKRLEGVLNVTAPTAATGCLLEGFGRTLVRQIEAQLMANTYYDEYRLLEGFIRTSRGSSVAVCALGEGTMMSNDRAEEILEIVDLTELRMTVRRAAESAALRTTMDVGHGRELDIDIHSVGPRQTILTLHPSWRERRSVARGAPRSDNSGYLWNSRLDHVKGRSGTIAVVGDTGTGRTSAATEIMRGCSPIRIEAIDLLEGGCEGLIDVFRTLSQGSSGALILDDIEVLSEQQLRVLRRLVGSFDGRTLVLTSTPAVENQQPLASVLSGADHTVTLPPLRERTAEFGALVQGVAKQVNDGREVVFSPPCLQALSRGNWPGNLAQLKKVLTRVLIDRTGSTIGVSDLPSELRAKDGAATTAMEKAEQAAILEALASSDGNKHQAAKALGISRTTLYRRLREFRIAV</sequence>
<dbReference type="Gene3D" id="3.30.450.40">
    <property type="match status" value="1"/>
</dbReference>
<evidence type="ECO:0000313" key="7">
    <source>
        <dbReference type="Proteomes" id="UP000234498"/>
    </source>
</evidence>
<evidence type="ECO:0000313" key="6">
    <source>
        <dbReference type="EMBL" id="SMX89876.1"/>
    </source>
</evidence>
<dbReference type="OrthoDB" id="5496274at2"/>
<dbReference type="PRINTS" id="PR01590">
    <property type="entry name" value="HTHFIS"/>
</dbReference>
<dbReference type="GO" id="GO:0005524">
    <property type="term" value="F:ATP binding"/>
    <property type="evidence" value="ECO:0007669"/>
    <property type="project" value="UniProtKB-KW"/>
</dbReference>
<dbReference type="InterPro" id="IPR003593">
    <property type="entry name" value="AAA+_ATPase"/>
</dbReference>
<dbReference type="InterPro" id="IPR009057">
    <property type="entry name" value="Homeodomain-like_sf"/>
</dbReference>
<dbReference type="Proteomes" id="UP000234498">
    <property type="component" value="Unassembled WGS sequence"/>
</dbReference>
<dbReference type="Pfam" id="PF25601">
    <property type="entry name" value="AAA_lid_14"/>
    <property type="match status" value="1"/>
</dbReference>
<evidence type="ECO:0000259" key="5">
    <source>
        <dbReference type="PROSITE" id="PS50045"/>
    </source>
</evidence>
<dbReference type="AlphaFoldDB" id="A0A2H1JQU9"/>
<evidence type="ECO:0000256" key="1">
    <source>
        <dbReference type="ARBA" id="ARBA00022741"/>
    </source>
</evidence>
<dbReference type="PANTHER" id="PTHR32071:SF122">
    <property type="entry name" value="SIGMA FACTOR"/>
    <property type="match status" value="1"/>
</dbReference>
<protein>
    <submittedName>
        <fullName evidence="6">Transcriptional regulator of acetoin/glycerol metabolism</fullName>
    </submittedName>
</protein>
<dbReference type="SUPFAM" id="SSF46689">
    <property type="entry name" value="Homeodomain-like"/>
    <property type="match status" value="1"/>
</dbReference>
<evidence type="ECO:0000256" key="4">
    <source>
        <dbReference type="ARBA" id="ARBA00023163"/>
    </source>
</evidence>
<evidence type="ECO:0000256" key="2">
    <source>
        <dbReference type="ARBA" id="ARBA00022840"/>
    </source>
</evidence>
<dbReference type="RefSeq" id="WP_101595990.1">
    <property type="nucleotide sequence ID" value="NZ_FXZA01000018.1"/>
</dbReference>
<feature type="domain" description="Sigma-54 factor interaction" evidence="5">
    <location>
        <begin position="416"/>
        <end position="477"/>
    </location>
</feature>
<keyword evidence="1" id="KW-0547">Nucleotide-binding</keyword>
<keyword evidence="4" id="KW-0804">Transcription</keyword>
<dbReference type="InterPro" id="IPR058031">
    <property type="entry name" value="AAA_lid_NorR"/>
</dbReference>
<dbReference type="InterPro" id="IPR027417">
    <property type="entry name" value="P-loop_NTPase"/>
</dbReference>
<reference evidence="6 7" key="1">
    <citation type="submission" date="2017-03" db="EMBL/GenBank/DDBJ databases">
        <authorList>
            <person name="Afonso C.L."/>
            <person name="Miller P.J."/>
            <person name="Scott M.A."/>
            <person name="Spackman E."/>
            <person name="Goraichik I."/>
            <person name="Dimitrov K.M."/>
            <person name="Suarez D.L."/>
            <person name="Swayne D.E."/>
        </authorList>
    </citation>
    <scope>NUCLEOTIDE SEQUENCE [LARGE SCALE GENOMIC DNA]</scope>
    <source>
        <strain evidence="6 7">Mu101</strain>
    </source>
</reference>
<keyword evidence="3" id="KW-0805">Transcription regulation</keyword>
<keyword evidence="2" id="KW-0067">ATP-binding</keyword>
<dbReference type="EMBL" id="FXZA01000018">
    <property type="protein sequence ID" value="SMX89876.1"/>
    <property type="molecule type" value="Genomic_DNA"/>
</dbReference>
<accession>A0A2H1JQU9</accession>
<organism evidence="6 7">
    <name type="scientific">Brevibacterium linens</name>
    <dbReference type="NCBI Taxonomy" id="1703"/>
    <lineage>
        <taxon>Bacteria</taxon>
        <taxon>Bacillati</taxon>
        <taxon>Actinomycetota</taxon>
        <taxon>Actinomycetes</taxon>
        <taxon>Micrococcales</taxon>
        <taxon>Brevibacteriaceae</taxon>
        <taxon>Brevibacterium</taxon>
    </lineage>
</organism>
<dbReference type="Gene3D" id="1.10.8.60">
    <property type="match status" value="1"/>
</dbReference>
<dbReference type="PANTHER" id="PTHR32071">
    <property type="entry name" value="TRANSCRIPTIONAL REGULATORY PROTEIN"/>
    <property type="match status" value="1"/>
</dbReference>